<feature type="domain" description="BTB" evidence="2">
    <location>
        <begin position="97"/>
        <end position="176"/>
    </location>
</feature>
<dbReference type="Pfam" id="PF00651">
    <property type="entry name" value="BTB"/>
    <property type="match status" value="1"/>
</dbReference>
<dbReference type="InterPro" id="IPR011333">
    <property type="entry name" value="SKP1/BTB/POZ_sf"/>
</dbReference>
<dbReference type="OrthoDB" id="10027872at2759"/>
<comment type="caution">
    <text evidence="3">The sequence shown here is derived from an EMBL/GenBank/DDBJ whole genome shotgun (WGS) entry which is preliminary data.</text>
</comment>
<dbReference type="CDD" id="cd18186">
    <property type="entry name" value="BTB_POZ_ZBTB_KLHL-like"/>
    <property type="match status" value="1"/>
</dbReference>
<dbReference type="Gene3D" id="3.30.710.10">
    <property type="entry name" value="Potassium Channel Kv1.1, Chain A"/>
    <property type="match status" value="1"/>
</dbReference>
<dbReference type="PROSITE" id="PS50097">
    <property type="entry name" value="BTB"/>
    <property type="match status" value="1"/>
</dbReference>
<dbReference type="EMBL" id="RQTK01001336">
    <property type="protein sequence ID" value="RUS70775.1"/>
    <property type="molecule type" value="Genomic_DNA"/>
</dbReference>
<keyword evidence="4" id="KW-1185">Reference proteome</keyword>
<proteinExistence type="predicted"/>
<feature type="compositionally biased region" description="Polar residues" evidence="1">
    <location>
        <begin position="411"/>
        <end position="430"/>
    </location>
</feature>
<dbReference type="Proteomes" id="UP000271974">
    <property type="component" value="Unassembled WGS sequence"/>
</dbReference>
<evidence type="ECO:0000256" key="1">
    <source>
        <dbReference type="SAM" id="MobiDB-lite"/>
    </source>
</evidence>
<feature type="region of interest" description="Disordered" evidence="1">
    <location>
        <begin position="409"/>
        <end position="463"/>
    </location>
</feature>
<name>A0A3S1AYW3_ELYCH</name>
<dbReference type="SMART" id="SM00225">
    <property type="entry name" value="BTB"/>
    <property type="match status" value="1"/>
</dbReference>
<dbReference type="SUPFAM" id="SSF54695">
    <property type="entry name" value="POZ domain"/>
    <property type="match status" value="1"/>
</dbReference>
<gene>
    <name evidence="3" type="ORF">EGW08_021462</name>
</gene>
<feature type="compositionally biased region" description="Polar residues" evidence="1">
    <location>
        <begin position="438"/>
        <end position="447"/>
    </location>
</feature>
<evidence type="ECO:0000313" key="4">
    <source>
        <dbReference type="Proteomes" id="UP000271974"/>
    </source>
</evidence>
<sequence length="828" mass="93685">MLIHPKYVVRNIIRHYFDDKLEVCNFTNDDRESHDSSYTSSAEQDAKIKKDLELANLLHMPRMFPYIPINSKPMIRARGSPSILSNLAEMQENEYLCDYVIISADERIVAHKIILAASTEFFRAAFRFGSSSNNAGTSAPDDQTSSSLDLTHLECQPDVLRKVIRSFYTNEIDLCPEHVEDILLLADYLMYPELRDRVETYMVASLDHNTAVLYFQLSIHYKLNTTLIQSHISSMIQAHFHDFFVNQKEVVNVSVDTINNYVQCGFLKHCSPLQVCFFFLSNLETTLENLENSDLQYFSASEANILQLFSLMHEVITKKSSHRITPWCGSVLKFIDEWKAKYSKEIKRTSCFEGCFKNLVMVFEEAKQEHPIDSSKVMDNTGLFTQTSTVNKYNTDLLTQASTVDKKDNDFLTQPSTIDKSNTDLLTQPSAADKNDTGLLTQPSTVGKNDEKPKLSDSVPGSPNSSKILVLVAPSAEMTIRLSKDRLANASPPVAKFPQLEISIYDIEMEIWRSGGLIDLPVVGTMIDKHAWRVAFLDNCLYMFSVMKQLALEYNILEKRWTSLTCKEPFKAHDEDAPVKSVIPVAVAGKLVVLSMSKKSRTDGTHSAQQRFYEMQPGDKSFTLVSVVEDSDMEVPITQWTVSGDTLVSLKAGSMMYRQLSQLQYIHCYNAATRRLSSHKISCTMESGIKMLLRDGCLYLLDNSGWYRSYNLDSGEWTGVTRYPEYTQSVHMDMAGYVYPALSRVTCHSGSSRWQASTAFEPVKARLQELHVGADGELVTLDHTPPPHEFVTAMCAACMDTDKLRTFQQAQFEYSAFSTAVPNLIPMR</sequence>
<protein>
    <recommendedName>
        <fullName evidence="2">BTB domain-containing protein</fullName>
    </recommendedName>
</protein>
<organism evidence="3 4">
    <name type="scientific">Elysia chlorotica</name>
    <name type="common">Eastern emerald elysia</name>
    <name type="synonym">Sea slug</name>
    <dbReference type="NCBI Taxonomy" id="188477"/>
    <lineage>
        <taxon>Eukaryota</taxon>
        <taxon>Metazoa</taxon>
        <taxon>Spiralia</taxon>
        <taxon>Lophotrochozoa</taxon>
        <taxon>Mollusca</taxon>
        <taxon>Gastropoda</taxon>
        <taxon>Heterobranchia</taxon>
        <taxon>Euthyneura</taxon>
        <taxon>Panpulmonata</taxon>
        <taxon>Sacoglossa</taxon>
        <taxon>Placobranchoidea</taxon>
        <taxon>Plakobranchidae</taxon>
        <taxon>Elysia</taxon>
    </lineage>
</organism>
<reference evidence="3 4" key="1">
    <citation type="submission" date="2019-01" db="EMBL/GenBank/DDBJ databases">
        <title>A draft genome assembly of the solar-powered sea slug Elysia chlorotica.</title>
        <authorList>
            <person name="Cai H."/>
            <person name="Li Q."/>
            <person name="Fang X."/>
            <person name="Li J."/>
            <person name="Curtis N.E."/>
            <person name="Altenburger A."/>
            <person name="Shibata T."/>
            <person name="Feng M."/>
            <person name="Maeda T."/>
            <person name="Schwartz J.A."/>
            <person name="Shigenobu S."/>
            <person name="Lundholm N."/>
            <person name="Nishiyama T."/>
            <person name="Yang H."/>
            <person name="Hasebe M."/>
            <person name="Li S."/>
            <person name="Pierce S.K."/>
            <person name="Wang J."/>
        </authorList>
    </citation>
    <scope>NUCLEOTIDE SEQUENCE [LARGE SCALE GENOMIC DNA]</scope>
    <source>
        <strain evidence="3">EC2010</strain>
        <tissue evidence="3">Whole organism of an adult</tissue>
    </source>
</reference>
<evidence type="ECO:0000259" key="2">
    <source>
        <dbReference type="PROSITE" id="PS50097"/>
    </source>
</evidence>
<evidence type="ECO:0000313" key="3">
    <source>
        <dbReference type="EMBL" id="RUS70775.1"/>
    </source>
</evidence>
<dbReference type="AlphaFoldDB" id="A0A3S1AYW3"/>
<dbReference type="InterPro" id="IPR000210">
    <property type="entry name" value="BTB/POZ_dom"/>
</dbReference>
<dbReference type="PANTHER" id="PTHR45632">
    <property type="entry name" value="LD33804P"/>
    <property type="match status" value="1"/>
</dbReference>
<accession>A0A3S1AYW3</accession>
<dbReference type="STRING" id="188477.A0A3S1AYW3"/>